<dbReference type="EMBL" id="MUGY01000010">
    <property type="protein sequence ID" value="OXA94204.1"/>
    <property type="molecule type" value="Genomic_DNA"/>
</dbReference>
<proteinExistence type="predicted"/>
<gene>
    <name evidence="2" type="ORF">B0A62_11135</name>
    <name evidence="1" type="ORF">IW20_23955</name>
</gene>
<evidence type="ECO:0000313" key="3">
    <source>
        <dbReference type="Proteomes" id="UP000028712"/>
    </source>
</evidence>
<evidence type="ECO:0000313" key="4">
    <source>
        <dbReference type="Proteomes" id="UP000198424"/>
    </source>
</evidence>
<name>A0A085ZTX7_FLAHY</name>
<dbReference type="RefSeq" id="WP_035628266.1">
    <property type="nucleotide sequence ID" value="NZ_JBEWQG010000020.1"/>
</dbReference>
<reference evidence="1 3" key="1">
    <citation type="submission" date="2014-07" db="EMBL/GenBank/DDBJ databases">
        <title>Genome of Flavobacterium hydatis DSM 2063.</title>
        <authorList>
            <person name="Pipes S.E."/>
            <person name="Stropko S.J."/>
            <person name="Newman J.D."/>
        </authorList>
    </citation>
    <scope>NUCLEOTIDE SEQUENCE [LARGE SCALE GENOMIC DNA]</scope>
    <source>
        <strain evidence="1 3">DSM 2063</strain>
    </source>
</reference>
<dbReference type="AlphaFoldDB" id="A0A085ZTX7"/>
<dbReference type="Proteomes" id="UP000028712">
    <property type="component" value="Unassembled WGS sequence"/>
</dbReference>
<sequence length="253" mass="30548">MKLYTHLLYFLLLALISCNENRSSNAEESIEKLTNKFPELKINEKKFGSKFELIKSINIVKSNFEIQLYSEPDSIENKQQIIVLIYSKKEYASIPFFNNRYKDYWEFPFDKPLKNVQKINSTFRTELNNALRIFPDPKNPRKDRFLKHEVVNEMLRSLLVCKNLEEKDSLLIYKRICPNSDIPNEISDSAFVRLRKNYEKMRREWHPENFIINYNCYFDEKNGRIYQLNYDEKNKIYKVKSYRQDWGFTPLSL</sequence>
<organism evidence="1 3">
    <name type="scientific">Flavobacterium hydatis</name>
    <name type="common">Cytophaga aquatilis</name>
    <dbReference type="NCBI Taxonomy" id="991"/>
    <lineage>
        <taxon>Bacteria</taxon>
        <taxon>Pseudomonadati</taxon>
        <taxon>Bacteroidota</taxon>
        <taxon>Flavobacteriia</taxon>
        <taxon>Flavobacteriales</taxon>
        <taxon>Flavobacteriaceae</taxon>
        <taxon>Flavobacterium</taxon>
    </lineage>
</organism>
<protein>
    <recommendedName>
        <fullName evidence="5">Lipoprotein</fullName>
    </recommendedName>
</protein>
<evidence type="ECO:0008006" key="5">
    <source>
        <dbReference type="Google" id="ProtNLM"/>
    </source>
</evidence>
<evidence type="ECO:0000313" key="2">
    <source>
        <dbReference type="EMBL" id="OXA94204.1"/>
    </source>
</evidence>
<dbReference type="OrthoDB" id="1241931at2"/>
<dbReference type="Proteomes" id="UP000198424">
    <property type="component" value="Unassembled WGS sequence"/>
</dbReference>
<reference evidence="2 4" key="2">
    <citation type="submission" date="2016-11" db="EMBL/GenBank/DDBJ databases">
        <title>Whole genomes of Flavobacteriaceae.</title>
        <authorList>
            <person name="Stine C."/>
            <person name="Li C."/>
            <person name="Tadesse D."/>
        </authorList>
    </citation>
    <scope>NUCLEOTIDE SEQUENCE [LARGE SCALE GENOMIC DNA]</scope>
    <source>
        <strain evidence="2 4">ATCC 29551</strain>
    </source>
</reference>
<evidence type="ECO:0000313" key="1">
    <source>
        <dbReference type="EMBL" id="KFF07891.1"/>
    </source>
</evidence>
<keyword evidence="4" id="KW-1185">Reference proteome</keyword>
<comment type="caution">
    <text evidence="1">The sequence shown here is derived from an EMBL/GenBank/DDBJ whole genome shotgun (WGS) entry which is preliminary data.</text>
</comment>
<accession>A0A085ZTX7</accession>
<dbReference type="EMBL" id="JPRM01000054">
    <property type="protein sequence ID" value="KFF07891.1"/>
    <property type="molecule type" value="Genomic_DNA"/>
</dbReference>
<dbReference type="PROSITE" id="PS51257">
    <property type="entry name" value="PROKAR_LIPOPROTEIN"/>
    <property type="match status" value="1"/>
</dbReference>